<dbReference type="GO" id="GO:0043014">
    <property type="term" value="F:alpha-tubulin binding"/>
    <property type="evidence" value="ECO:0007669"/>
    <property type="project" value="InterPro"/>
</dbReference>
<dbReference type="VEuPathDB" id="VectorBase:BGLB030783"/>
<evidence type="ECO:0000259" key="1">
    <source>
        <dbReference type="Pfam" id="PF23652"/>
    </source>
</evidence>
<dbReference type="InterPro" id="IPR031626">
    <property type="entry name" value="TRAPPC14"/>
</dbReference>
<dbReference type="EnsemblMetazoa" id="BGLB030783-RA">
    <property type="protein sequence ID" value="BGLB030783-PA"/>
    <property type="gene ID" value="BGLB030783"/>
</dbReference>
<reference evidence="2" key="1">
    <citation type="submission" date="2020-05" db="UniProtKB">
        <authorList>
            <consortium name="EnsemblMetazoa"/>
        </authorList>
    </citation>
    <scope>IDENTIFICATION</scope>
    <source>
        <strain evidence="2">BB02</strain>
    </source>
</reference>
<dbReference type="GO" id="GO:0060271">
    <property type="term" value="P:cilium assembly"/>
    <property type="evidence" value="ECO:0007669"/>
    <property type="project" value="InterPro"/>
</dbReference>
<dbReference type="PANTHER" id="PTHR16096">
    <property type="entry name" value="MICROTUBULE-ASSOCIATED PROTEIN 11"/>
    <property type="match status" value="1"/>
</dbReference>
<dbReference type="GO" id="GO:1990071">
    <property type="term" value="C:TRAPPII protein complex"/>
    <property type="evidence" value="ECO:0007669"/>
    <property type="project" value="TreeGrafter"/>
</dbReference>
<dbReference type="KEGG" id="bgt:106055807"/>
<feature type="domain" description="TRAPP14 C-terminal" evidence="1">
    <location>
        <begin position="410"/>
        <end position="551"/>
    </location>
</feature>
<dbReference type="STRING" id="6526.A0A2C9LGT4"/>
<dbReference type="PANTHER" id="PTHR16096:SF8">
    <property type="entry name" value="TRAFFICKING PROTEIN PARTICLE COMPLEX SUBUNIT 14"/>
    <property type="match status" value="1"/>
</dbReference>
<dbReference type="InterPro" id="IPR055452">
    <property type="entry name" value="TRAPP14_C"/>
</dbReference>
<accession>A0A2C9LGT4</accession>
<protein>
    <recommendedName>
        <fullName evidence="1">TRAPP14 C-terminal domain-containing protein</fullName>
    </recommendedName>
</protein>
<sequence length="658" mass="73771">MADVNKNTNFYENGSTDDKIGYASIEGISNHPTLHAGLHRTLASEYQAPVYLGETVSYDVVLKRFNHTNADEWKRLISRVANQAIVVPAEPQPVPAQLHKCDKINENSSRTDDTQKITIKTEESSNDGLICPVLATYSGISSSLNQSQDGSFKPYFRDDDTYVIPMSSCLQDVSGECHFVELRVTLWLYTVTSCDRTVDVETNKKILDSKDVENDSTESFPPVKRKIPVNIKEFFDFGDERDSTESEASPVKVLSSLRSMQEKTVAVRLKVQGPPELKMKHSSAGPKQLLLLKVSNNTDKQMVIKSIQILSSSSPVRDSGMSSFEDRPSVKWESCHQLINLEVPKKSQTFPVILSPWEDLNLIYKLNLSSVPSDSELSLRANVKWTHAGATHEITTLYKLPRIRIRCPPFIVTVKCDEEVVLGKTFFVTYSISNQLHDFMSMKLYYNLDNMIKAVSENGTNEEMHRVQLLKDSIVCHDPDIAISACPRGSCVPIRVGFQIHKPGLYELSELMKVNLRYSLPDPLLTPIQDDRESCSTSSDTSVSIQSTDDHLLASEELWRGRSGSTASLATPVMYLTAEERRRSFAAKSYSFGDLGPTISAESDEAGNLRTKVIQRSSAVPPPRPPPPRMLSQTERDLIKPSNFLKQPFYIYVKDPLM</sequence>
<dbReference type="AlphaFoldDB" id="A0A2C9LGT4"/>
<name>A0A2C9LGT4_BIOGL</name>
<dbReference type="Proteomes" id="UP000076420">
    <property type="component" value="Unassembled WGS sequence"/>
</dbReference>
<proteinExistence type="predicted"/>
<dbReference type="Pfam" id="PF23652">
    <property type="entry name" value="TRAPP14_C"/>
    <property type="match status" value="1"/>
</dbReference>
<dbReference type="OrthoDB" id="6047286at2759"/>
<evidence type="ECO:0000313" key="2">
    <source>
        <dbReference type="EnsemblMetazoa" id="BGLB030783-PA"/>
    </source>
</evidence>
<gene>
    <name evidence="2" type="primary">106055807</name>
</gene>
<evidence type="ECO:0000313" key="3">
    <source>
        <dbReference type="Proteomes" id="UP000076420"/>
    </source>
</evidence>
<dbReference type="RefSeq" id="XP_013067716.2">
    <property type="nucleotide sequence ID" value="XM_013212262.2"/>
</dbReference>
<organism evidence="2 3">
    <name type="scientific">Biomphalaria glabrata</name>
    <name type="common">Bloodfluke planorb</name>
    <name type="synonym">Freshwater snail</name>
    <dbReference type="NCBI Taxonomy" id="6526"/>
    <lineage>
        <taxon>Eukaryota</taxon>
        <taxon>Metazoa</taxon>
        <taxon>Spiralia</taxon>
        <taxon>Lophotrochozoa</taxon>
        <taxon>Mollusca</taxon>
        <taxon>Gastropoda</taxon>
        <taxon>Heterobranchia</taxon>
        <taxon>Euthyneura</taxon>
        <taxon>Panpulmonata</taxon>
        <taxon>Hygrophila</taxon>
        <taxon>Lymnaeoidea</taxon>
        <taxon>Planorbidae</taxon>
        <taxon>Biomphalaria</taxon>
    </lineage>
</organism>
<dbReference type="VEuPathDB" id="VectorBase:BGLAX_030920"/>